<dbReference type="CDD" id="cd02208">
    <property type="entry name" value="cupin_RmlC-like"/>
    <property type="match status" value="1"/>
</dbReference>
<dbReference type="InterPro" id="IPR018060">
    <property type="entry name" value="HTH_AraC"/>
</dbReference>
<name>A0A0R2ER03_9LACO</name>
<accession>A0A0R2ER03</accession>
<feature type="domain" description="HTH araC/xylS-type" evidence="4">
    <location>
        <begin position="184"/>
        <end position="282"/>
    </location>
</feature>
<dbReference type="SUPFAM" id="SSF51215">
    <property type="entry name" value="Regulatory protein AraC"/>
    <property type="match status" value="1"/>
</dbReference>
<proteinExistence type="predicted"/>
<dbReference type="Gene3D" id="2.60.120.10">
    <property type="entry name" value="Jelly Rolls"/>
    <property type="match status" value="1"/>
</dbReference>
<dbReference type="PATRIC" id="fig|1423730.4.peg.525"/>
<dbReference type="Pfam" id="PF02311">
    <property type="entry name" value="AraC_binding"/>
    <property type="match status" value="1"/>
</dbReference>
<evidence type="ECO:0000256" key="3">
    <source>
        <dbReference type="ARBA" id="ARBA00023163"/>
    </source>
</evidence>
<dbReference type="Gene3D" id="1.10.10.60">
    <property type="entry name" value="Homeodomain-like"/>
    <property type="match status" value="1"/>
</dbReference>
<dbReference type="InterPro" id="IPR037923">
    <property type="entry name" value="HTH-like"/>
</dbReference>
<dbReference type="InterPro" id="IPR009057">
    <property type="entry name" value="Homeodomain-like_sf"/>
</dbReference>
<dbReference type="Pfam" id="PF12833">
    <property type="entry name" value="HTH_18"/>
    <property type="match status" value="1"/>
</dbReference>
<dbReference type="InterPro" id="IPR014710">
    <property type="entry name" value="RmlC-like_jellyroll"/>
</dbReference>
<keyword evidence="6" id="KW-1185">Reference proteome</keyword>
<protein>
    <submittedName>
        <fullName evidence="5">Transcription regulator</fullName>
    </submittedName>
</protein>
<dbReference type="STRING" id="1423730.FC75_GL000505"/>
<keyword evidence="3" id="KW-0804">Transcription</keyword>
<dbReference type="Proteomes" id="UP000050865">
    <property type="component" value="Unassembled WGS sequence"/>
</dbReference>
<dbReference type="SMART" id="SM00342">
    <property type="entry name" value="HTH_ARAC"/>
    <property type="match status" value="1"/>
</dbReference>
<keyword evidence="2" id="KW-0238">DNA-binding</keyword>
<evidence type="ECO:0000313" key="6">
    <source>
        <dbReference type="Proteomes" id="UP000050865"/>
    </source>
</evidence>
<reference evidence="5 6" key="1">
    <citation type="journal article" date="2015" name="Genome Announc.">
        <title>Expanding the biotechnology potential of lactobacilli through comparative genomics of 213 strains and associated genera.</title>
        <authorList>
            <person name="Sun Z."/>
            <person name="Harris H.M."/>
            <person name="McCann A."/>
            <person name="Guo C."/>
            <person name="Argimon S."/>
            <person name="Zhang W."/>
            <person name="Yang X."/>
            <person name="Jeffery I.B."/>
            <person name="Cooney J.C."/>
            <person name="Kagawa T.F."/>
            <person name="Liu W."/>
            <person name="Song Y."/>
            <person name="Salvetti E."/>
            <person name="Wrobel A."/>
            <person name="Rasinkangas P."/>
            <person name="Parkhill J."/>
            <person name="Rea M.C."/>
            <person name="O'Sullivan O."/>
            <person name="Ritari J."/>
            <person name="Douillard F.P."/>
            <person name="Paul Ross R."/>
            <person name="Yang R."/>
            <person name="Briner A.E."/>
            <person name="Felis G.E."/>
            <person name="de Vos W.M."/>
            <person name="Barrangou R."/>
            <person name="Klaenhammer T.R."/>
            <person name="Caufield P.W."/>
            <person name="Cui Y."/>
            <person name="Zhang H."/>
            <person name="O'Toole P.W."/>
        </authorList>
    </citation>
    <scope>NUCLEOTIDE SEQUENCE [LARGE SCALE GENOMIC DNA]</scope>
    <source>
        <strain evidence="5 6">DSM 22697</strain>
    </source>
</reference>
<evidence type="ECO:0000259" key="4">
    <source>
        <dbReference type="PROSITE" id="PS01124"/>
    </source>
</evidence>
<sequence>MSTMAEIRHEIIQLTPHFPFRDYVRTSSTMRDVAPHWHQGLEINCLIAGGSLTVVQDGVTSVFQPGSLWAIDPRVVHSSTAEQRDDWCEYGFQIDPNFLTQLLPDSVNWHFTLHGRPAGGTAAKAYDALWSSMMAMYREKASEGDDVSRLRTLSAFYRVLALLAEHFKAPLQTPAVRVNPPLVDRAMSLIDQDFAEPLTPSSLAKQLHVSATTLNAQFQASLKMSVTRYLRQVRLMKARELLLTSNKPIDYVATAVGFANQRALARNFKGWKGMTPSAYRKAYKRFHKNDRVYF</sequence>
<dbReference type="PANTHER" id="PTHR46796:SF2">
    <property type="entry name" value="TRANSCRIPTIONAL REGULATORY PROTEIN"/>
    <property type="match status" value="1"/>
</dbReference>
<dbReference type="GO" id="GO:0003700">
    <property type="term" value="F:DNA-binding transcription factor activity"/>
    <property type="evidence" value="ECO:0007669"/>
    <property type="project" value="InterPro"/>
</dbReference>
<dbReference type="AlphaFoldDB" id="A0A0R2ER03"/>
<organism evidence="5 6">
    <name type="scientific">Lacticaseibacillus camelliae DSM 22697 = JCM 13995</name>
    <dbReference type="NCBI Taxonomy" id="1423730"/>
    <lineage>
        <taxon>Bacteria</taxon>
        <taxon>Bacillati</taxon>
        <taxon>Bacillota</taxon>
        <taxon>Bacilli</taxon>
        <taxon>Lactobacillales</taxon>
        <taxon>Lactobacillaceae</taxon>
        <taxon>Lacticaseibacillus</taxon>
    </lineage>
</organism>
<dbReference type="EMBL" id="AYZJ01000084">
    <property type="protein sequence ID" value="KRN18736.1"/>
    <property type="molecule type" value="Genomic_DNA"/>
</dbReference>
<evidence type="ECO:0000313" key="5">
    <source>
        <dbReference type="EMBL" id="KRN18736.1"/>
    </source>
</evidence>
<keyword evidence="1" id="KW-0805">Transcription regulation</keyword>
<evidence type="ECO:0000256" key="1">
    <source>
        <dbReference type="ARBA" id="ARBA00023015"/>
    </source>
</evidence>
<comment type="caution">
    <text evidence="5">The sequence shown here is derived from an EMBL/GenBank/DDBJ whole genome shotgun (WGS) entry which is preliminary data.</text>
</comment>
<evidence type="ECO:0000256" key="2">
    <source>
        <dbReference type="ARBA" id="ARBA00023125"/>
    </source>
</evidence>
<dbReference type="SUPFAM" id="SSF46689">
    <property type="entry name" value="Homeodomain-like"/>
    <property type="match status" value="2"/>
</dbReference>
<dbReference type="PANTHER" id="PTHR46796">
    <property type="entry name" value="HTH-TYPE TRANSCRIPTIONAL ACTIVATOR RHAS-RELATED"/>
    <property type="match status" value="1"/>
</dbReference>
<gene>
    <name evidence="5" type="ORF">FC75_GL000505</name>
</gene>
<dbReference type="PROSITE" id="PS01124">
    <property type="entry name" value="HTH_ARAC_FAMILY_2"/>
    <property type="match status" value="1"/>
</dbReference>
<dbReference type="InterPro" id="IPR003313">
    <property type="entry name" value="AraC-bd"/>
</dbReference>
<dbReference type="GO" id="GO:0043565">
    <property type="term" value="F:sequence-specific DNA binding"/>
    <property type="evidence" value="ECO:0007669"/>
    <property type="project" value="InterPro"/>
</dbReference>
<dbReference type="InterPro" id="IPR050204">
    <property type="entry name" value="AraC_XylS_family_regulators"/>
</dbReference>